<evidence type="ECO:0000313" key="2">
    <source>
        <dbReference type="Proteomes" id="UP000510927"/>
    </source>
</evidence>
<dbReference type="Pfam" id="PF15587">
    <property type="entry name" value="Imm9"/>
    <property type="match status" value="1"/>
</dbReference>
<gene>
    <name evidence="1" type="ORF">HVY52_11170</name>
</gene>
<dbReference type="InterPro" id="IPR028963">
    <property type="entry name" value="Imm9"/>
</dbReference>
<accession>A0A7W3EKS6</accession>
<dbReference type="EMBL" id="CP055675">
    <property type="protein sequence ID" value="QLN00340.1"/>
    <property type="molecule type" value="Genomic_DNA"/>
</dbReference>
<reference evidence="1 2" key="1">
    <citation type="submission" date="2020-06" db="EMBL/GenBank/DDBJ databases">
        <title>REHAB project genomes.</title>
        <authorList>
            <person name="Shaw L.P."/>
        </authorList>
    </citation>
    <scope>NUCLEOTIDE SEQUENCE [LARGE SCALE GENOMIC DNA]</scope>
    <source>
        <strain evidence="1 2">RHB28-C13</strain>
    </source>
</reference>
<dbReference type="RefSeq" id="WP_181203460.1">
    <property type="nucleotide sequence ID" value="NZ_CP055675.1"/>
</dbReference>
<dbReference type="Proteomes" id="UP000510927">
    <property type="component" value="Chromosome"/>
</dbReference>
<organism evidence="1 2">
    <name type="scientific">Escherichia fergusonii</name>
    <dbReference type="NCBI Taxonomy" id="564"/>
    <lineage>
        <taxon>Bacteria</taxon>
        <taxon>Pseudomonadati</taxon>
        <taxon>Pseudomonadota</taxon>
        <taxon>Gammaproteobacteria</taxon>
        <taxon>Enterobacterales</taxon>
        <taxon>Enterobacteriaceae</taxon>
        <taxon>Escherichia</taxon>
    </lineage>
</organism>
<dbReference type="AlphaFoldDB" id="A0A7W3EKS6"/>
<evidence type="ECO:0000313" key="1">
    <source>
        <dbReference type="EMBL" id="QLN00340.1"/>
    </source>
</evidence>
<protein>
    <submittedName>
        <fullName evidence="1">Uncharacterized protein</fullName>
    </submittedName>
</protein>
<proteinExistence type="predicted"/>
<name>A0A7W3EKS6_ESCFE</name>
<sequence>MKFKIRLSAEIFDFPNLYEESVEIEKFLHEYIKNCAAIHELPEWEFDILILLIKGKDIGVFKKGATFPSSLMKSQTIFIPIPTDKMITWGISEKKFLTRPSFDDRVNFYSINPQDFKSLKQYIIECSKIGIINLLKSGINLKGVKIRIE</sequence>